<keyword evidence="3" id="KW-1185">Reference proteome</keyword>
<reference evidence="2" key="1">
    <citation type="journal article" date="2020" name="Stud. Mycol.">
        <title>101 Dothideomycetes genomes: a test case for predicting lifestyles and emergence of pathogens.</title>
        <authorList>
            <person name="Haridas S."/>
            <person name="Albert R."/>
            <person name="Binder M."/>
            <person name="Bloem J."/>
            <person name="Labutti K."/>
            <person name="Salamov A."/>
            <person name="Andreopoulos B."/>
            <person name="Baker S."/>
            <person name="Barry K."/>
            <person name="Bills G."/>
            <person name="Bluhm B."/>
            <person name="Cannon C."/>
            <person name="Castanera R."/>
            <person name="Culley D."/>
            <person name="Daum C."/>
            <person name="Ezra D."/>
            <person name="Gonzalez J."/>
            <person name="Henrissat B."/>
            <person name="Kuo A."/>
            <person name="Liang C."/>
            <person name="Lipzen A."/>
            <person name="Lutzoni F."/>
            <person name="Magnuson J."/>
            <person name="Mondo S."/>
            <person name="Nolan M."/>
            <person name="Ohm R."/>
            <person name="Pangilinan J."/>
            <person name="Park H.-J."/>
            <person name="Ramirez L."/>
            <person name="Alfaro M."/>
            <person name="Sun H."/>
            <person name="Tritt A."/>
            <person name="Yoshinaga Y."/>
            <person name="Zwiers L.-H."/>
            <person name="Turgeon B."/>
            <person name="Goodwin S."/>
            <person name="Spatafora J."/>
            <person name="Crous P."/>
            <person name="Grigoriev I."/>
        </authorList>
    </citation>
    <scope>NUCLEOTIDE SEQUENCE</scope>
    <source>
        <strain evidence="2">CBS 107.79</strain>
    </source>
</reference>
<dbReference type="OrthoDB" id="10510493at2759"/>
<dbReference type="Proteomes" id="UP000800036">
    <property type="component" value="Unassembled WGS sequence"/>
</dbReference>
<dbReference type="EMBL" id="ML976657">
    <property type="protein sequence ID" value="KAF1979564.1"/>
    <property type="molecule type" value="Genomic_DNA"/>
</dbReference>
<organism evidence="2 3">
    <name type="scientific">Bimuria novae-zelandiae CBS 107.79</name>
    <dbReference type="NCBI Taxonomy" id="1447943"/>
    <lineage>
        <taxon>Eukaryota</taxon>
        <taxon>Fungi</taxon>
        <taxon>Dikarya</taxon>
        <taxon>Ascomycota</taxon>
        <taxon>Pezizomycotina</taxon>
        <taxon>Dothideomycetes</taxon>
        <taxon>Pleosporomycetidae</taxon>
        <taxon>Pleosporales</taxon>
        <taxon>Massarineae</taxon>
        <taxon>Didymosphaeriaceae</taxon>
        <taxon>Bimuria</taxon>
    </lineage>
</organism>
<dbReference type="InterPro" id="IPR053931">
    <property type="entry name" value="RapZ_C"/>
</dbReference>
<gene>
    <name evidence="2" type="ORF">BU23DRAFT_594800</name>
</gene>
<accession>A0A6A5VQG2</accession>
<protein>
    <recommendedName>
        <fullName evidence="1">RapZ C-terminal domain-containing protein</fullName>
    </recommendedName>
</protein>
<dbReference type="AlphaFoldDB" id="A0A6A5VQG2"/>
<dbReference type="Pfam" id="PF22740">
    <property type="entry name" value="PapZ_C"/>
    <property type="match status" value="1"/>
</dbReference>
<evidence type="ECO:0000313" key="2">
    <source>
        <dbReference type="EMBL" id="KAF1979564.1"/>
    </source>
</evidence>
<name>A0A6A5VQG2_9PLEO</name>
<proteinExistence type="predicted"/>
<evidence type="ECO:0000259" key="1">
    <source>
        <dbReference type="Pfam" id="PF22740"/>
    </source>
</evidence>
<feature type="domain" description="RapZ C-terminal" evidence="1">
    <location>
        <begin position="147"/>
        <end position="243"/>
    </location>
</feature>
<evidence type="ECO:0000313" key="3">
    <source>
        <dbReference type="Proteomes" id="UP000800036"/>
    </source>
</evidence>
<sequence length="270" mass="29986">MDFHFIPPPPLLEQEHITTTTTTTHHPAVAMTNQQHITVHEVHNPGMVIHHPVIPFVPPVPLFHQPFLPLAPVPTFHHHQQHYIPHHPGAVAMQKFAPGILEHNLSRQSQRTAYIVTYSTARLAAGDPSAVARYEQALFATGMQPVITFDVGHFPPPPPGVAAQWSGVSHEVQECVRRYGEGMRDLDEVVRLMMSAYDQQGYAGSLLLMVACPGGTHRSVAVAEIVKKKLLRRGVASVHVDHAHRVRHPGDAVYWVRGTSGGRRRSGFLW</sequence>